<evidence type="ECO:0000256" key="1">
    <source>
        <dbReference type="SAM" id="SignalP"/>
    </source>
</evidence>
<dbReference type="SUPFAM" id="SSF81901">
    <property type="entry name" value="HCP-like"/>
    <property type="match status" value="1"/>
</dbReference>
<accession>A0A370WX67</accession>
<keyword evidence="3" id="KW-1185">Reference proteome</keyword>
<gene>
    <name evidence="2" type="ORF">DWU98_12320</name>
</gene>
<dbReference type="InterPro" id="IPR011990">
    <property type="entry name" value="TPR-like_helical_dom_sf"/>
</dbReference>
<name>A0A370WX67_9GAMM</name>
<dbReference type="InterPro" id="IPR006597">
    <property type="entry name" value="Sel1-like"/>
</dbReference>
<feature type="chain" id="PRO_5016786002" description="Sel1 repeat family protein" evidence="1">
    <location>
        <begin position="17"/>
        <end position="239"/>
    </location>
</feature>
<feature type="signal peptide" evidence="1">
    <location>
        <begin position="1"/>
        <end position="16"/>
    </location>
</feature>
<evidence type="ECO:0008006" key="4">
    <source>
        <dbReference type="Google" id="ProtNLM"/>
    </source>
</evidence>
<evidence type="ECO:0000313" key="3">
    <source>
        <dbReference type="Proteomes" id="UP000254258"/>
    </source>
</evidence>
<sequence length="239" mass="25945">MVLLFSAVLSITSVYAGQQAPPSSSSSDYVPSDADLAAAHCVIGEERFLPGDYYYCLGGLAYGQHRYSESVHFFTTAASWASKPAQYVLGVMALNGDHQSRNRPLALAWLTLAAERSDSRFRAPYEQLYRASSHAERLAADALLEKMRPVYADVTAAARAEQRYEDGMKWLARMNKGGSTYCMEGMGTLAQPNSAPSACPPLQQVSTTIDRRAPAVFEGWAGHVTVGPLQQVSPTNVTN</sequence>
<reference evidence="2 3" key="1">
    <citation type="submission" date="2018-07" db="EMBL/GenBank/DDBJ databases">
        <title>Dyella monticola sp. nov. and Dyella psychrodurans sp. nov. isolated from monsoon evergreen broad-leaved forest soil of Dinghu Mountain, China.</title>
        <authorList>
            <person name="Gao Z."/>
            <person name="Qiu L."/>
        </authorList>
    </citation>
    <scope>NUCLEOTIDE SEQUENCE [LARGE SCALE GENOMIC DNA]</scope>
    <source>
        <strain evidence="2 3">4G-K06</strain>
    </source>
</reference>
<dbReference type="SMART" id="SM00671">
    <property type="entry name" value="SEL1"/>
    <property type="match status" value="1"/>
</dbReference>
<dbReference type="Gene3D" id="1.25.40.10">
    <property type="entry name" value="Tetratricopeptide repeat domain"/>
    <property type="match status" value="1"/>
</dbReference>
<proteinExistence type="predicted"/>
<protein>
    <recommendedName>
        <fullName evidence="4">Sel1 repeat family protein</fullName>
    </recommendedName>
</protein>
<keyword evidence="1" id="KW-0732">Signal</keyword>
<dbReference type="Proteomes" id="UP000254258">
    <property type="component" value="Unassembled WGS sequence"/>
</dbReference>
<evidence type="ECO:0000313" key="2">
    <source>
        <dbReference type="EMBL" id="RDS80738.1"/>
    </source>
</evidence>
<comment type="caution">
    <text evidence="2">The sequence shown here is derived from an EMBL/GenBank/DDBJ whole genome shotgun (WGS) entry which is preliminary data.</text>
</comment>
<dbReference type="AlphaFoldDB" id="A0A370WX67"/>
<organism evidence="2 3">
    <name type="scientific">Dyella monticola</name>
    <dbReference type="NCBI Taxonomy" id="1927958"/>
    <lineage>
        <taxon>Bacteria</taxon>
        <taxon>Pseudomonadati</taxon>
        <taxon>Pseudomonadota</taxon>
        <taxon>Gammaproteobacteria</taxon>
        <taxon>Lysobacterales</taxon>
        <taxon>Rhodanobacteraceae</taxon>
        <taxon>Dyella</taxon>
    </lineage>
</organism>
<dbReference type="EMBL" id="QRBE01000007">
    <property type="protein sequence ID" value="RDS80738.1"/>
    <property type="molecule type" value="Genomic_DNA"/>
</dbReference>